<dbReference type="SUPFAM" id="SSF54593">
    <property type="entry name" value="Glyoxalase/Bleomycin resistance protein/Dihydroxybiphenyl dioxygenase"/>
    <property type="match status" value="1"/>
</dbReference>
<dbReference type="PANTHER" id="PTHR46142">
    <property type="match status" value="1"/>
</dbReference>
<dbReference type="Proteomes" id="UP001314635">
    <property type="component" value="Unassembled WGS sequence"/>
</dbReference>
<dbReference type="Gene3D" id="3.10.180.10">
    <property type="entry name" value="2,3-Dihydroxybiphenyl 1,2-Dioxygenase, domain 1"/>
    <property type="match status" value="1"/>
</dbReference>
<evidence type="ECO:0000259" key="1">
    <source>
        <dbReference type="PROSITE" id="PS51819"/>
    </source>
</evidence>
<sequence length="148" mass="16079">MGVSVGVLDHFNIRTRNLAETVRFYEDVLGLENGARPNFAFPGAWMYSEGRAVVHLVDISPTSEAQKPDSGVVHHVAFVSRGFAAMKARLAAKGMPFEARQVPGGELWQIFVRDPNGVMIELNYEAAKEQAGDAPVETASDIGTMVAF</sequence>
<dbReference type="InterPro" id="IPR029068">
    <property type="entry name" value="Glyas_Bleomycin-R_OHBP_Dase"/>
</dbReference>
<dbReference type="PANTHER" id="PTHR46142:SF3">
    <property type="entry name" value="F18B13.24 PROTEIN"/>
    <property type="match status" value="1"/>
</dbReference>
<comment type="caution">
    <text evidence="2">The sequence shown here is derived from an EMBL/GenBank/DDBJ whole genome shotgun (WGS) entry which is preliminary data.</text>
</comment>
<dbReference type="InterPro" id="IPR004360">
    <property type="entry name" value="Glyas_Fos-R_dOase_dom"/>
</dbReference>
<reference evidence="3" key="1">
    <citation type="journal article" date="2021" name="ISME J.">
        <title>Evolutionary origin and ecological implication of a unique nif island in free-living Bradyrhizobium lineages.</title>
        <authorList>
            <person name="Tao J."/>
        </authorList>
    </citation>
    <scope>NUCLEOTIDE SEQUENCE [LARGE SCALE GENOMIC DNA]</scope>
    <source>
        <strain evidence="3">SZCCT0094</strain>
    </source>
</reference>
<name>A0ABS5G1F0_9BRAD</name>
<accession>A0ABS5G1F0</accession>
<dbReference type="Pfam" id="PF00903">
    <property type="entry name" value="Glyoxalase"/>
    <property type="match status" value="1"/>
</dbReference>
<gene>
    <name evidence="2" type="ORF">JQ619_05085</name>
</gene>
<dbReference type="RefSeq" id="WP_012043568.1">
    <property type="nucleotide sequence ID" value="NZ_JABFDP010000007.1"/>
</dbReference>
<dbReference type="EMBL" id="JAFCLK010000004">
    <property type="protein sequence ID" value="MBR1135133.1"/>
    <property type="molecule type" value="Genomic_DNA"/>
</dbReference>
<evidence type="ECO:0000313" key="3">
    <source>
        <dbReference type="Proteomes" id="UP001314635"/>
    </source>
</evidence>
<feature type="domain" description="VOC" evidence="1">
    <location>
        <begin position="7"/>
        <end position="125"/>
    </location>
</feature>
<evidence type="ECO:0000313" key="2">
    <source>
        <dbReference type="EMBL" id="MBR1135133.1"/>
    </source>
</evidence>
<keyword evidence="3" id="KW-1185">Reference proteome</keyword>
<dbReference type="PROSITE" id="PS51819">
    <property type="entry name" value="VOC"/>
    <property type="match status" value="1"/>
</dbReference>
<dbReference type="InterPro" id="IPR037523">
    <property type="entry name" value="VOC_core"/>
</dbReference>
<dbReference type="CDD" id="cd07245">
    <property type="entry name" value="VOC_like"/>
    <property type="match status" value="1"/>
</dbReference>
<proteinExistence type="predicted"/>
<protein>
    <submittedName>
        <fullName evidence="2">VOC family protein</fullName>
    </submittedName>
</protein>
<organism evidence="2 3">
    <name type="scientific">Bradyrhizobium denitrificans</name>
    <dbReference type="NCBI Taxonomy" id="2734912"/>
    <lineage>
        <taxon>Bacteria</taxon>
        <taxon>Pseudomonadati</taxon>
        <taxon>Pseudomonadota</taxon>
        <taxon>Alphaproteobacteria</taxon>
        <taxon>Hyphomicrobiales</taxon>
        <taxon>Nitrobacteraceae</taxon>
        <taxon>Bradyrhizobium</taxon>
    </lineage>
</organism>